<feature type="domain" description="HTH CENPB-type" evidence="3">
    <location>
        <begin position="97"/>
        <end position="172"/>
    </location>
</feature>
<dbReference type="Pfam" id="PF03184">
    <property type="entry name" value="DDE_1"/>
    <property type="match status" value="1"/>
</dbReference>
<accession>A0A1L9UDH1</accession>
<keyword evidence="5" id="KW-1185">Reference proteome</keyword>
<evidence type="ECO:0000259" key="3">
    <source>
        <dbReference type="PROSITE" id="PS51253"/>
    </source>
</evidence>
<dbReference type="InterPro" id="IPR004875">
    <property type="entry name" value="DDE_SF_endonuclease_dom"/>
</dbReference>
<proteinExistence type="predicted"/>
<dbReference type="RefSeq" id="XP_067476965.1">
    <property type="nucleotide sequence ID" value="XM_067619990.1"/>
</dbReference>
<keyword evidence="1" id="KW-0238">DNA-binding</keyword>
<reference evidence="5" key="1">
    <citation type="journal article" date="2017" name="Genome Biol.">
        <title>Comparative genomics reveals high biological diversity and specific adaptations in the industrially and medically important fungal genus Aspergillus.</title>
        <authorList>
            <person name="de Vries R.P."/>
            <person name="Riley R."/>
            <person name="Wiebenga A."/>
            <person name="Aguilar-Osorio G."/>
            <person name="Amillis S."/>
            <person name="Uchima C.A."/>
            <person name="Anderluh G."/>
            <person name="Asadollahi M."/>
            <person name="Askin M."/>
            <person name="Barry K."/>
            <person name="Battaglia E."/>
            <person name="Bayram O."/>
            <person name="Benocci T."/>
            <person name="Braus-Stromeyer S.A."/>
            <person name="Caldana C."/>
            <person name="Canovas D."/>
            <person name="Cerqueira G.C."/>
            <person name="Chen F."/>
            <person name="Chen W."/>
            <person name="Choi C."/>
            <person name="Clum A."/>
            <person name="Dos Santos R.A."/>
            <person name="Damasio A.R."/>
            <person name="Diallinas G."/>
            <person name="Emri T."/>
            <person name="Fekete E."/>
            <person name="Flipphi M."/>
            <person name="Freyberg S."/>
            <person name="Gallo A."/>
            <person name="Gournas C."/>
            <person name="Habgood R."/>
            <person name="Hainaut M."/>
            <person name="Harispe M.L."/>
            <person name="Henrissat B."/>
            <person name="Hilden K.S."/>
            <person name="Hope R."/>
            <person name="Hossain A."/>
            <person name="Karabika E."/>
            <person name="Karaffa L."/>
            <person name="Karanyi Z."/>
            <person name="Krasevec N."/>
            <person name="Kuo A."/>
            <person name="Kusch H."/>
            <person name="LaButti K."/>
            <person name="Lagendijk E.L."/>
            <person name="Lapidus A."/>
            <person name="Levasseur A."/>
            <person name="Lindquist E."/>
            <person name="Lipzen A."/>
            <person name="Logrieco A.F."/>
            <person name="MacCabe A."/>
            <person name="Maekelae M.R."/>
            <person name="Malavazi I."/>
            <person name="Melin P."/>
            <person name="Meyer V."/>
            <person name="Mielnichuk N."/>
            <person name="Miskei M."/>
            <person name="Molnar A.P."/>
            <person name="Mule G."/>
            <person name="Ngan C.Y."/>
            <person name="Orejas M."/>
            <person name="Orosz E."/>
            <person name="Ouedraogo J.P."/>
            <person name="Overkamp K.M."/>
            <person name="Park H.-S."/>
            <person name="Perrone G."/>
            <person name="Piumi F."/>
            <person name="Punt P.J."/>
            <person name="Ram A.F."/>
            <person name="Ramon A."/>
            <person name="Rauscher S."/>
            <person name="Record E."/>
            <person name="Riano-Pachon D.M."/>
            <person name="Robert V."/>
            <person name="Roehrig J."/>
            <person name="Ruller R."/>
            <person name="Salamov A."/>
            <person name="Salih N.S."/>
            <person name="Samson R.A."/>
            <person name="Sandor E."/>
            <person name="Sanguinetti M."/>
            <person name="Schuetze T."/>
            <person name="Sepcic K."/>
            <person name="Shelest E."/>
            <person name="Sherlock G."/>
            <person name="Sophianopoulou V."/>
            <person name="Squina F.M."/>
            <person name="Sun H."/>
            <person name="Susca A."/>
            <person name="Todd R.B."/>
            <person name="Tsang A."/>
            <person name="Unkles S.E."/>
            <person name="van de Wiele N."/>
            <person name="van Rossen-Uffink D."/>
            <person name="Oliveira J.V."/>
            <person name="Vesth T.C."/>
            <person name="Visser J."/>
            <person name="Yu J.-H."/>
            <person name="Zhou M."/>
            <person name="Andersen M.R."/>
            <person name="Archer D.B."/>
            <person name="Baker S.E."/>
            <person name="Benoit I."/>
            <person name="Brakhage A.A."/>
            <person name="Braus G.H."/>
            <person name="Fischer R."/>
            <person name="Frisvad J.C."/>
            <person name="Goldman G.H."/>
            <person name="Houbraken J."/>
            <person name="Oakley B."/>
            <person name="Pocsi I."/>
            <person name="Scazzocchio C."/>
            <person name="Seiboth B."/>
            <person name="vanKuyk P.A."/>
            <person name="Wortman J."/>
            <person name="Dyer P.S."/>
            <person name="Grigoriev I.V."/>
        </authorList>
    </citation>
    <scope>NUCLEOTIDE SEQUENCE [LARGE SCALE GENOMIC DNA]</scope>
    <source>
        <strain evidence="5">CBS 101740 / IMI 381727 / IBT 21946</strain>
    </source>
</reference>
<dbReference type="InterPro" id="IPR006600">
    <property type="entry name" value="HTH_CenpB_DNA-bd_dom"/>
</dbReference>
<dbReference type="GO" id="GO:0003677">
    <property type="term" value="F:DNA binding"/>
    <property type="evidence" value="ECO:0007669"/>
    <property type="project" value="UniProtKB-KW"/>
</dbReference>
<feature type="region of interest" description="Disordered" evidence="2">
    <location>
        <begin position="1"/>
        <end position="40"/>
    </location>
</feature>
<dbReference type="AlphaFoldDB" id="A0A1L9UDH1"/>
<organism evidence="4 5">
    <name type="scientific">Aspergillus brasiliensis (strain CBS 101740 / IMI 381727 / IBT 21946)</name>
    <dbReference type="NCBI Taxonomy" id="767769"/>
    <lineage>
        <taxon>Eukaryota</taxon>
        <taxon>Fungi</taxon>
        <taxon>Dikarya</taxon>
        <taxon>Ascomycota</taxon>
        <taxon>Pezizomycotina</taxon>
        <taxon>Eurotiomycetes</taxon>
        <taxon>Eurotiomycetidae</taxon>
        <taxon>Eurotiales</taxon>
        <taxon>Aspergillaceae</taxon>
        <taxon>Aspergillus</taxon>
        <taxon>Aspergillus subgen. Circumdati</taxon>
    </lineage>
</organism>
<dbReference type="OMA" id="WSDSGCI"/>
<dbReference type="VEuPathDB" id="FungiDB:ASPBRDRAFT_182907"/>
<dbReference type="Proteomes" id="UP000184499">
    <property type="component" value="Unassembled WGS sequence"/>
</dbReference>
<evidence type="ECO:0000313" key="4">
    <source>
        <dbReference type="EMBL" id="OJJ69716.1"/>
    </source>
</evidence>
<dbReference type="EMBL" id="KV878688">
    <property type="protein sequence ID" value="OJJ69716.1"/>
    <property type="molecule type" value="Genomic_DNA"/>
</dbReference>
<dbReference type="GeneID" id="93572478"/>
<evidence type="ECO:0000256" key="1">
    <source>
        <dbReference type="ARBA" id="ARBA00023125"/>
    </source>
</evidence>
<gene>
    <name evidence="4" type="ORF">ASPBRDRAFT_182907</name>
</gene>
<sequence length="500" mass="56908">MADTIDDQRGPPLSPSTPSETRLPSEPIDYSDVSPPGPSKVDEEAQAILQERIDKAIQCLHTGEVAASISDAAGRCYVPEATLFYRYYGRDHAPVAGADPISPRLGELDEAIICDWIVRWLESGFPPSPNLLRDAGNALHRRKCELLYARYGPLAKAWPRQFLERHPQLKATWDSYSDDHKKTKHPQPDKISGFLDLFEKTKNQYQIHPDDIWNADVKGFMCKIPTSSLKWASLSEEWVTTFECCNTTGQILAPYVVFKGNAVSHLWSLMIPHKKALVGHQERGLIDEHHEVKWLKRTFIPQTDVSQKVLSDRNTSSSRFTRLLLLDGQTCPVPFEFVLTCWENHIIPLSTPPSTSHLLHPLDVGVLAPFTEIYSDEVRRSLQPGHFGISKDEFVPLWWLSRQEALSPKNIITGWRQSGIWPINKEIVYRRAGFDLLEARDGVDLTELKAPATEQEFDTLLQQIISSPPETSNQLRKFLTDCFYQDRRSIDVLQENLSYQ</sequence>
<evidence type="ECO:0000256" key="2">
    <source>
        <dbReference type="SAM" id="MobiDB-lite"/>
    </source>
</evidence>
<evidence type="ECO:0000313" key="5">
    <source>
        <dbReference type="Proteomes" id="UP000184499"/>
    </source>
</evidence>
<dbReference type="STRING" id="767769.A0A1L9UDH1"/>
<name>A0A1L9UDH1_ASPBC</name>
<dbReference type="PROSITE" id="PS51253">
    <property type="entry name" value="HTH_CENPB"/>
    <property type="match status" value="1"/>
</dbReference>
<protein>
    <recommendedName>
        <fullName evidence="3">HTH CENPB-type domain-containing protein</fullName>
    </recommendedName>
</protein>
<dbReference type="OrthoDB" id="4368338at2759"/>